<comment type="caution">
    <text evidence="3">The sequence shown here is derived from an EMBL/GenBank/DDBJ whole genome shotgun (WGS) entry which is preliminary data.</text>
</comment>
<dbReference type="Gene3D" id="2.60.40.200">
    <property type="entry name" value="Superoxide dismutase, copper/zinc binding domain"/>
    <property type="match status" value="1"/>
</dbReference>
<dbReference type="AlphaFoldDB" id="A0A5M6IE52"/>
<name>A0A5M6IE52_9PROT</name>
<dbReference type="Proteomes" id="UP000324065">
    <property type="component" value="Unassembled WGS sequence"/>
</dbReference>
<keyword evidence="4" id="KW-1185">Reference proteome</keyword>
<evidence type="ECO:0000313" key="4">
    <source>
        <dbReference type="Proteomes" id="UP000324065"/>
    </source>
</evidence>
<dbReference type="SUPFAM" id="SSF49329">
    <property type="entry name" value="Cu,Zn superoxide dismutase-like"/>
    <property type="match status" value="1"/>
</dbReference>
<reference evidence="3 4" key="1">
    <citation type="submission" date="2019-09" db="EMBL/GenBank/DDBJ databases">
        <title>Genome sequence of Roseospira marina, one of the more divergent members of the non-sulfur purple photosynthetic bacterial family, the Rhodospirillaceae.</title>
        <authorList>
            <person name="Meyer T."/>
            <person name="Kyndt J."/>
        </authorList>
    </citation>
    <scope>NUCLEOTIDE SEQUENCE [LARGE SCALE GENOMIC DNA]</scope>
    <source>
        <strain evidence="3 4">DSM 15113</strain>
    </source>
</reference>
<dbReference type="InterPro" id="IPR024134">
    <property type="entry name" value="SOD_Cu/Zn_/chaperone"/>
</dbReference>
<organism evidence="3 4">
    <name type="scientific">Roseospira marina</name>
    <dbReference type="NCBI Taxonomy" id="140057"/>
    <lineage>
        <taxon>Bacteria</taxon>
        <taxon>Pseudomonadati</taxon>
        <taxon>Pseudomonadota</taxon>
        <taxon>Alphaproteobacteria</taxon>
        <taxon>Rhodospirillales</taxon>
        <taxon>Rhodospirillaceae</taxon>
        <taxon>Roseospira</taxon>
    </lineage>
</organism>
<feature type="domain" description="Superoxide dismutase copper/zinc binding" evidence="2">
    <location>
        <begin position="19"/>
        <end position="155"/>
    </location>
</feature>
<dbReference type="EMBL" id="VWPJ01000004">
    <property type="protein sequence ID" value="KAA5606560.1"/>
    <property type="molecule type" value="Genomic_DNA"/>
</dbReference>
<dbReference type="InterPro" id="IPR001424">
    <property type="entry name" value="SOD_Cu_Zn_dom"/>
</dbReference>
<sequence>MQGKAEATAELRTPEGQVLGTVSFHETPSGMLWVAAHATDVPPGRHGFHIHETGTCDADTDFKSAGGHLAGGHAHGVLDARGPHPGDLPNVTVHDDGRLDAEFFLQRLSVDEGLWLGDAALFDSDGAAVVLHDGADDYESQPSGAAGPRIACGVIERVGEP</sequence>
<evidence type="ECO:0000256" key="1">
    <source>
        <dbReference type="ARBA" id="ARBA00010457"/>
    </source>
</evidence>
<accession>A0A5M6IE52</accession>
<proteinExistence type="inferred from homology"/>
<evidence type="ECO:0000259" key="2">
    <source>
        <dbReference type="Pfam" id="PF00080"/>
    </source>
</evidence>
<comment type="similarity">
    <text evidence="1">Belongs to the Cu-Zn superoxide dismutase family.</text>
</comment>
<dbReference type="GO" id="GO:0006801">
    <property type="term" value="P:superoxide metabolic process"/>
    <property type="evidence" value="ECO:0007669"/>
    <property type="project" value="InterPro"/>
</dbReference>
<dbReference type="Pfam" id="PF00080">
    <property type="entry name" value="Sod_Cu"/>
    <property type="match status" value="1"/>
</dbReference>
<evidence type="ECO:0000313" key="3">
    <source>
        <dbReference type="EMBL" id="KAA5606560.1"/>
    </source>
</evidence>
<dbReference type="InterPro" id="IPR036423">
    <property type="entry name" value="SOD-like_Cu/Zn_dom_sf"/>
</dbReference>
<dbReference type="PANTHER" id="PTHR10003">
    <property type="entry name" value="SUPEROXIDE DISMUTASE CU-ZN -RELATED"/>
    <property type="match status" value="1"/>
</dbReference>
<dbReference type="OrthoDB" id="5431326at2"/>
<dbReference type="GO" id="GO:0005507">
    <property type="term" value="F:copper ion binding"/>
    <property type="evidence" value="ECO:0007669"/>
    <property type="project" value="InterPro"/>
</dbReference>
<protein>
    <submittedName>
        <fullName evidence="3">Superoxide dismutase family protein</fullName>
    </submittedName>
</protein>
<gene>
    <name evidence="3" type="ORF">F1188_06090</name>
</gene>